<dbReference type="EMBL" id="BK014762">
    <property type="protein sequence ID" value="DAD74647.1"/>
    <property type="molecule type" value="Genomic_DNA"/>
</dbReference>
<reference evidence="1" key="1">
    <citation type="journal article" date="2021" name="Proc. Natl. Acad. Sci. U.S.A.">
        <title>A Catalog of Tens of Thousands of Viruses from Human Metagenomes Reveals Hidden Associations with Chronic Diseases.</title>
        <authorList>
            <person name="Tisza M.J."/>
            <person name="Buck C.B."/>
        </authorList>
    </citation>
    <scope>NUCLEOTIDE SEQUENCE</scope>
    <source>
        <strain evidence="1">CtZgq1</strain>
    </source>
</reference>
<organism evidence="1">
    <name type="scientific">Myoviridae sp. ctZgq1</name>
    <dbReference type="NCBI Taxonomy" id="2826666"/>
    <lineage>
        <taxon>Viruses</taxon>
        <taxon>Duplodnaviria</taxon>
        <taxon>Heunggongvirae</taxon>
        <taxon>Uroviricota</taxon>
        <taxon>Caudoviricetes</taxon>
    </lineage>
</organism>
<proteinExistence type="predicted"/>
<sequence length="37" mass="4321">MIAGSEITINVSSSDYTYIILYSLLLHKWNTFPRIIF</sequence>
<protein>
    <submittedName>
        <fullName evidence="1">Uncharacterized protein</fullName>
    </submittedName>
</protein>
<name>A0A8S5LXS5_9CAUD</name>
<accession>A0A8S5LXS5</accession>
<evidence type="ECO:0000313" key="1">
    <source>
        <dbReference type="EMBL" id="DAD74647.1"/>
    </source>
</evidence>